<comment type="caution">
    <text evidence="3">The sequence shown here is derived from an EMBL/GenBank/DDBJ whole genome shotgun (WGS) entry which is preliminary data.</text>
</comment>
<organism evidence="3 5">
    <name type="scientific">Bacillus canaveralius</name>
    <dbReference type="NCBI Taxonomy" id="1403243"/>
    <lineage>
        <taxon>Bacteria</taxon>
        <taxon>Bacillati</taxon>
        <taxon>Bacillota</taxon>
        <taxon>Bacilli</taxon>
        <taxon>Bacillales</taxon>
        <taxon>Bacillaceae</taxon>
        <taxon>Bacillus</taxon>
    </lineage>
</organism>
<evidence type="ECO:0000313" key="5">
    <source>
        <dbReference type="Proteomes" id="UP000234951"/>
    </source>
</evidence>
<dbReference type="Proteomes" id="UP000234951">
    <property type="component" value="Unassembled WGS sequence"/>
</dbReference>
<evidence type="ECO:0000313" key="4">
    <source>
        <dbReference type="EMBL" id="PLS00445.1"/>
    </source>
</evidence>
<proteinExistence type="predicted"/>
<dbReference type="InterPro" id="IPR041262">
    <property type="entry name" value="GerD_central"/>
</dbReference>
<evidence type="ECO:0000256" key="1">
    <source>
        <dbReference type="SAM" id="MobiDB-lite"/>
    </source>
</evidence>
<dbReference type="EMBL" id="PGVA01000011">
    <property type="protein sequence ID" value="PLR84727.1"/>
    <property type="molecule type" value="Genomic_DNA"/>
</dbReference>
<feature type="region of interest" description="Disordered" evidence="1">
    <location>
        <begin position="179"/>
        <end position="210"/>
    </location>
</feature>
<dbReference type="Pfam" id="PF17898">
    <property type="entry name" value="GerD"/>
    <property type="match status" value="1"/>
</dbReference>
<feature type="domain" description="Spore germination GerD central core" evidence="2">
    <location>
        <begin position="65"/>
        <end position="178"/>
    </location>
</feature>
<evidence type="ECO:0000313" key="3">
    <source>
        <dbReference type="EMBL" id="PLR84727.1"/>
    </source>
</evidence>
<dbReference type="AlphaFoldDB" id="A0A2N5GPQ7"/>
<dbReference type="Proteomes" id="UP000235114">
    <property type="component" value="Unassembled WGS sequence"/>
</dbReference>
<dbReference type="NCBIfam" id="NF040801">
    <property type="entry name" value="spore_GerD"/>
    <property type="match status" value="1"/>
</dbReference>
<sequence length="210" mass="22709">MNQTYHLLLPFLVIGLISGCAQNESGGGQVDYEETKKMVVDILHTDDGRKAIEEVMTSDGMKQNLVMEQATVSDTIQTTLTSDKGTQFLQKSFDDPKFAESMAKSMQKENEKLLKNLMKDPEYRAMMVEILKDPAIQSDVTDILKSNDYRTHLQTVVAETFESPLYQARIQDILLKAANKPQGGKQAQGGGGGGDQGSSGNQSGGGGGGA</sequence>
<keyword evidence="6" id="KW-1185">Reference proteome</keyword>
<name>A0A2N5GPQ7_9BACI</name>
<dbReference type="OrthoDB" id="2375836at2"/>
<reference evidence="4 6" key="2">
    <citation type="submission" date="2017-12" db="EMBL/GenBank/DDBJ databases">
        <title>Comparative Functional Genomics of Dry Heat Resistant strains isolated from the Viking Spacecraft.</title>
        <authorList>
            <person name="Seuylemezian A."/>
            <person name="Cooper K."/>
            <person name="Vaishampayan P."/>
        </authorList>
    </citation>
    <scope>NUCLEOTIDE SEQUENCE [LARGE SCALE GENOMIC DNA]</scope>
    <source>
        <strain evidence="4 6">ATCC 29669</strain>
    </source>
</reference>
<evidence type="ECO:0000259" key="2">
    <source>
        <dbReference type="Pfam" id="PF17898"/>
    </source>
</evidence>
<reference evidence="3 5" key="1">
    <citation type="submission" date="2017-11" db="EMBL/GenBank/DDBJ databases">
        <title>Comparitive Functional Genomics of Dry Heat Resistant strains isolated from the Viking Spacecraft.</title>
        <authorList>
            <person name="Seuylemezian A."/>
            <person name="Cooper K."/>
            <person name="Vaishampayan P."/>
        </authorList>
    </citation>
    <scope>NUCLEOTIDE SEQUENCE [LARGE SCALE GENOMIC DNA]</scope>
    <source>
        <strain evidence="3 5">M4.6</strain>
    </source>
</reference>
<dbReference type="RefSeq" id="WP_101576175.1">
    <property type="nucleotide sequence ID" value="NZ_PGVA01000011.1"/>
</dbReference>
<feature type="compositionally biased region" description="Gly residues" evidence="1">
    <location>
        <begin position="186"/>
        <end position="210"/>
    </location>
</feature>
<protein>
    <submittedName>
        <fullName evidence="3">Spore gernimation protein GerD</fullName>
    </submittedName>
</protein>
<gene>
    <name evidence="3" type="ORF">CU635_05475</name>
    <name evidence="4" type="ORF">CVD25_03320</name>
</gene>
<dbReference type="EMBL" id="PGVD01000011">
    <property type="protein sequence ID" value="PLS00445.1"/>
    <property type="molecule type" value="Genomic_DNA"/>
</dbReference>
<evidence type="ECO:0000313" key="6">
    <source>
        <dbReference type="Proteomes" id="UP000235114"/>
    </source>
</evidence>
<accession>A0A2N5GPQ7</accession>